<dbReference type="PROSITE" id="PS00027">
    <property type="entry name" value="HOMEOBOX_1"/>
    <property type="match status" value="1"/>
</dbReference>
<evidence type="ECO:0000256" key="2">
    <source>
        <dbReference type="ARBA" id="ARBA00023155"/>
    </source>
</evidence>
<dbReference type="Proteomes" id="UP000663824">
    <property type="component" value="Unassembled WGS sequence"/>
</dbReference>
<feature type="domain" description="Homeobox" evidence="7">
    <location>
        <begin position="104"/>
        <end position="164"/>
    </location>
</feature>
<dbReference type="Pfam" id="PF00046">
    <property type="entry name" value="Homeodomain"/>
    <property type="match status" value="1"/>
</dbReference>
<gene>
    <name evidence="8" type="ORF">MBJ925_LOCUS36151</name>
</gene>
<keyword evidence="2 4" id="KW-0371">Homeobox</keyword>
<protein>
    <recommendedName>
        <fullName evidence="7">Homeobox domain-containing protein</fullName>
    </recommendedName>
</protein>
<comment type="subcellular location">
    <subcellularLocation>
        <location evidence="4 5">Nucleus</location>
    </subcellularLocation>
</comment>
<evidence type="ECO:0000256" key="6">
    <source>
        <dbReference type="SAM" id="MobiDB-lite"/>
    </source>
</evidence>
<dbReference type="PANTHER" id="PTHR24327">
    <property type="entry name" value="HOMEOBOX PROTEIN"/>
    <property type="match status" value="1"/>
</dbReference>
<dbReference type="InterPro" id="IPR009057">
    <property type="entry name" value="Homeodomain-like_sf"/>
</dbReference>
<dbReference type="FunFam" id="1.10.10.60:FF:000707">
    <property type="entry name" value="Dlx"/>
    <property type="match status" value="1"/>
</dbReference>
<dbReference type="InterPro" id="IPR017970">
    <property type="entry name" value="Homeobox_CS"/>
</dbReference>
<dbReference type="PRINTS" id="PR00031">
    <property type="entry name" value="HTHREPRESSR"/>
</dbReference>
<evidence type="ECO:0000259" key="7">
    <source>
        <dbReference type="PROSITE" id="PS50071"/>
    </source>
</evidence>
<keyword evidence="1 4" id="KW-0238">DNA-binding</keyword>
<accession>A0A816ZJG7</accession>
<dbReference type="PROSITE" id="PS50071">
    <property type="entry name" value="HOMEOBOX_2"/>
    <property type="match status" value="1"/>
</dbReference>
<organism evidence="8 9">
    <name type="scientific">Rotaria magnacalcarata</name>
    <dbReference type="NCBI Taxonomy" id="392030"/>
    <lineage>
        <taxon>Eukaryota</taxon>
        <taxon>Metazoa</taxon>
        <taxon>Spiralia</taxon>
        <taxon>Gnathifera</taxon>
        <taxon>Rotifera</taxon>
        <taxon>Eurotatoria</taxon>
        <taxon>Bdelloidea</taxon>
        <taxon>Philodinida</taxon>
        <taxon>Philodinidae</taxon>
        <taxon>Rotaria</taxon>
    </lineage>
</organism>
<name>A0A816ZJG7_9BILA</name>
<dbReference type="GO" id="GO:0005634">
    <property type="term" value="C:nucleus"/>
    <property type="evidence" value="ECO:0007669"/>
    <property type="project" value="UniProtKB-SubCell"/>
</dbReference>
<keyword evidence="3 4" id="KW-0539">Nucleus</keyword>
<dbReference type="InterPro" id="IPR000047">
    <property type="entry name" value="HTH_motif"/>
</dbReference>
<dbReference type="SMART" id="SM00389">
    <property type="entry name" value="HOX"/>
    <property type="match status" value="1"/>
</dbReference>
<dbReference type="AlphaFoldDB" id="A0A816ZJG7"/>
<evidence type="ECO:0000256" key="5">
    <source>
        <dbReference type="RuleBase" id="RU000682"/>
    </source>
</evidence>
<dbReference type="InterPro" id="IPR001356">
    <property type="entry name" value="HD"/>
</dbReference>
<evidence type="ECO:0000256" key="1">
    <source>
        <dbReference type="ARBA" id="ARBA00023125"/>
    </source>
</evidence>
<evidence type="ECO:0000256" key="4">
    <source>
        <dbReference type="PROSITE-ProRule" id="PRU00108"/>
    </source>
</evidence>
<feature type="region of interest" description="Disordered" evidence="6">
    <location>
        <begin position="163"/>
        <end position="194"/>
    </location>
</feature>
<proteinExistence type="predicted"/>
<dbReference type="GO" id="GO:0000978">
    <property type="term" value="F:RNA polymerase II cis-regulatory region sequence-specific DNA binding"/>
    <property type="evidence" value="ECO:0007669"/>
    <property type="project" value="TreeGrafter"/>
</dbReference>
<evidence type="ECO:0000313" key="9">
    <source>
        <dbReference type="Proteomes" id="UP000663824"/>
    </source>
</evidence>
<comment type="caution">
    <text evidence="8">The sequence shown here is derived from an EMBL/GenBank/DDBJ whole genome shotgun (WGS) entry which is preliminary data.</text>
</comment>
<dbReference type="CDD" id="cd00086">
    <property type="entry name" value="homeodomain"/>
    <property type="match status" value="1"/>
</dbReference>
<dbReference type="GO" id="GO:0000981">
    <property type="term" value="F:DNA-binding transcription factor activity, RNA polymerase II-specific"/>
    <property type="evidence" value="ECO:0007669"/>
    <property type="project" value="InterPro"/>
</dbReference>
<dbReference type="SUPFAM" id="SSF46689">
    <property type="entry name" value="Homeodomain-like"/>
    <property type="match status" value="1"/>
</dbReference>
<evidence type="ECO:0000313" key="8">
    <source>
        <dbReference type="EMBL" id="CAF2216362.1"/>
    </source>
</evidence>
<reference evidence="8" key="1">
    <citation type="submission" date="2021-02" db="EMBL/GenBank/DDBJ databases">
        <authorList>
            <person name="Nowell W R."/>
        </authorList>
    </citation>
    <scope>NUCLEOTIDE SEQUENCE</scope>
</reference>
<dbReference type="InterPro" id="IPR020479">
    <property type="entry name" value="HD_metazoa"/>
</dbReference>
<dbReference type="PRINTS" id="PR00024">
    <property type="entry name" value="HOMEOBOX"/>
</dbReference>
<feature type="compositionally biased region" description="Low complexity" evidence="6">
    <location>
        <begin position="170"/>
        <end position="185"/>
    </location>
</feature>
<dbReference type="Gene3D" id="1.10.10.60">
    <property type="entry name" value="Homeodomain-like"/>
    <property type="match status" value="1"/>
</dbReference>
<sequence>MIHNEPIQTLPLPPTQPNAAFLDFTNQEQASSIDIEQASSIDIVNPVNQQYPNFHNSYPIPQEHFYSSAYSYPYNIPYASLAVDSNIDDKPHYDNPPKLTIKGKKIRKPRTIYSSMQLQVLNKRFQRTQYLALPERAELAASLGLTQTQVKIWFQNKRSKQKKVVKNVSHHSSSSSSQPSNPNLSPHHRASRSINNKSTDSMFLVKPEQHQPISAPSSANSNSFMIDATSSSSYGHVMDYANHPNSFWSLPLPLPPPYATS</sequence>
<dbReference type="InterPro" id="IPR050460">
    <property type="entry name" value="Distal-less_Homeobox_TF"/>
</dbReference>
<evidence type="ECO:0000256" key="3">
    <source>
        <dbReference type="ARBA" id="ARBA00023242"/>
    </source>
</evidence>
<feature type="DNA-binding region" description="Homeobox" evidence="4">
    <location>
        <begin position="106"/>
        <end position="165"/>
    </location>
</feature>
<dbReference type="EMBL" id="CAJNRE010019907">
    <property type="protein sequence ID" value="CAF2216362.1"/>
    <property type="molecule type" value="Genomic_DNA"/>
</dbReference>
<dbReference type="PANTHER" id="PTHR24327:SF81">
    <property type="entry name" value="HOMEOTIC PROTEIN DISTAL-LESS-RELATED"/>
    <property type="match status" value="1"/>
</dbReference>